<dbReference type="PANTHER" id="PTHR35008:SF4">
    <property type="entry name" value="BLL4482 PROTEIN"/>
    <property type="match status" value="1"/>
</dbReference>
<evidence type="ECO:0000313" key="6">
    <source>
        <dbReference type="EMBL" id="NHN88084.1"/>
    </source>
</evidence>
<comment type="caution">
    <text evidence="6">The sequence shown here is derived from an EMBL/GenBank/DDBJ whole genome shotgun (WGS) entry which is preliminary data.</text>
</comment>
<gene>
    <name evidence="6" type="ORF">GOB81_05500</name>
</gene>
<proteinExistence type="predicted"/>
<name>A0ABX0JZ10_9PROT</name>
<protein>
    <submittedName>
        <fullName evidence="6">C-type cytochrome</fullName>
    </submittedName>
</protein>
<dbReference type="PROSITE" id="PS51007">
    <property type="entry name" value="CYTC"/>
    <property type="match status" value="1"/>
</dbReference>
<organism evidence="6 7">
    <name type="scientific">Acetobacter conturbans</name>
    <dbReference type="NCBI Taxonomy" id="1737472"/>
    <lineage>
        <taxon>Bacteria</taxon>
        <taxon>Pseudomonadati</taxon>
        <taxon>Pseudomonadota</taxon>
        <taxon>Alphaproteobacteria</taxon>
        <taxon>Acetobacterales</taxon>
        <taxon>Acetobacteraceae</taxon>
        <taxon>Acetobacter</taxon>
    </lineage>
</organism>
<dbReference type="InterPro" id="IPR036909">
    <property type="entry name" value="Cyt_c-like_dom_sf"/>
</dbReference>
<dbReference type="Proteomes" id="UP000631653">
    <property type="component" value="Unassembled WGS sequence"/>
</dbReference>
<evidence type="ECO:0000259" key="5">
    <source>
        <dbReference type="PROSITE" id="PS51007"/>
    </source>
</evidence>
<dbReference type="InterPro" id="IPR051459">
    <property type="entry name" value="Cytochrome_c-type_DH"/>
</dbReference>
<sequence length="151" mass="16188">MRKKLIPLAAVLLLATGCSKHKSPHLLYGSNCGICHHGGDGMAGAVPPLTGRIDRIASTAEGRTYLAAVLMNGVSGPIKANGQRYQAEMPPFRYLTDQEVADILSWLSERGGTQPSPRISPQEIATARAHRISAGDVAVMRDKLDQQHPLP</sequence>
<dbReference type="RefSeq" id="WP_173569379.1">
    <property type="nucleotide sequence ID" value="NZ_WOSY01000004.1"/>
</dbReference>
<reference evidence="6 7" key="1">
    <citation type="journal article" date="2020" name="Int. J. Syst. Evol. Microbiol.">
        <title>Novel acetic acid bacteria from cider fermentations: Acetobacter conturbans sp. nov. and Acetobacter fallax sp. nov.</title>
        <authorList>
            <person name="Sombolestani A.S."/>
            <person name="Cleenwerck I."/>
            <person name="Cnockaert M."/>
            <person name="Borremans W."/>
            <person name="Wieme A.D."/>
            <person name="De Vuyst L."/>
            <person name="Vandamme P."/>
        </authorList>
    </citation>
    <scope>NUCLEOTIDE SEQUENCE [LARGE SCALE GENOMIC DNA]</scope>
    <source>
        <strain evidence="6 7">LMG 1627</strain>
    </source>
</reference>
<keyword evidence="7" id="KW-1185">Reference proteome</keyword>
<evidence type="ECO:0000256" key="2">
    <source>
        <dbReference type="ARBA" id="ARBA00022723"/>
    </source>
</evidence>
<accession>A0ABX0JZ10</accession>
<dbReference type="Gene3D" id="1.10.760.10">
    <property type="entry name" value="Cytochrome c-like domain"/>
    <property type="match status" value="1"/>
</dbReference>
<dbReference type="EMBL" id="WOSY01000004">
    <property type="protein sequence ID" value="NHN88084.1"/>
    <property type="molecule type" value="Genomic_DNA"/>
</dbReference>
<dbReference type="SUPFAM" id="SSF46626">
    <property type="entry name" value="Cytochrome c"/>
    <property type="match status" value="1"/>
</dbReference>
<evidence type="ECO:0000256" key="3">
    <source>
        <dbReference type="ARBA" id="ARBA00023004"/>
    </source>
</evidence>
<keyword evidence="1 4" id="KW-0349">Heme</keyword>
<dbReference type="InterPro" id="IPR009056">
    <property type="entry name" value="Cyt_c-like_dom"/>
</dbReference>
<keyword evidence="3 4" id="KW-0408">Iron</keyword>
<dbReference type="PROSITE" id="PS51257">
    <property type="entry name" value="PROKAR_LIPOPROTEIN"/>
    <property type="match status" value="1"/>
</dbReference>
<feature type="domain" description="Cytochrome c" evidence="5">
    <location>
        <begin position="19"/>
        <end position="111"/>
    </location>
</feature>
<evidence type="ECO:0000256" key="4">
    <source>
        <dbReference type="PROSITE-ProRule" id="PRU00433"/>
    </source>
</evidence>
<dbReference type="PANTHER" id="PTHR35008">
    <property type="entry name" value="BLL4482 PROTEIN-RELATED"/>
    <property type="match status" value="1"/>
</dbReference>
<keyword evidence="2 4" id="KW-0479">Metal-binding</keyword>
<dbReference type="Pfam" id="PF13442">
    <property type="entry name" value="Cytochrome_CBB3"/>
    <property type="match status" value="1"/>
</dbReference>
<evidence type="ECO:0000313" key="7">
    <source>
        <dbReference type="Proteomes" id="UP000631653"/>
    </source>
</evidence>
<evidence type="ECO:0000256" key="1">
    <source>
        <dbReference type="ARBA" id="ARBA00022617"/>
    </source>
</evidence>